<dbReference type="RefSeq" id="WP_152800845.1">
    <property type="nucleotide sequence ID" value="NZ_WHNX01000002.1"/>
</dbReference>
<organism evidence="2 3">
    <name type="scientific">Alkalibaculum sporogenes</name>
    <dbReference type="NCBI Taxonomy" id="2655001"/>
    <lineage>
        <taxon>Bacteria</taxon>
        <taxon>Bacillati</taxon>
        <taxon>Bacillota</taxon>
        <taxon>Clostridia</taxon>
        <taxon>Eubacteriales</taxon>
        <taxon>Eubacteriaceae</taxon>
        <taxon>Alkalibaculum</taxon>
    </lineage>
</organism>
<dbReference type="InterPro" id="IPR001927">
    <property type="entry name" value="Na/Gal_symport"/>
</dbReference>
<dbReference type="GO" id="GO:0008643">
    <property type="term" value="P:carbohydrate transport"/>
    <property type="evidence" value="ECO:0007669"/>
    <property type="project" value="InterPro"/>
</dbReference>
<dbReference type="PANTHER" id="PTHR11328">
    <property type="entry name" value="MAJOR FACILITATOR SUPERFAMILY DOMAIN-CONTAINING PROTEIN"/>
    <property type="match status" value="1"/>
</dbReference>
<keyword evidence="1" id="KW-0472">Membrane</keyword>
<dbReference type="Pfam" id="PF13347">
    <property type="entry name" value="MFS_2"/>
    <property type="match status" value="1"/>
</dbReference>
<feature type="transmembrane region" description="Helical" evidence="1">
    <location>
        <begin position="332"/>
        <end position="356"/>
    </location>
</feature>
<feature type="transmembrane region" description="Helical" evidence="1">
    <location>
        <begin position="412"/>
        <end position="440"/>
    </location>
</feature>
<dbReference type="InterPro" id="IPR036259">
    <property type="entry name" value="MFS_trans_sf"/>
</dbReference>
<reference evidence="2 3" key="1">
    <citation type="submission" date="2019-10" db="EMBL/GenBank/DDBJ databases">
        <title>Alkalibaculum tamaniensis sp.nov., a new alkaliphilic acetogen, isolated on methoxylated aromatics from a mud volcano.</title>
        <authorList>
            <person name="Khomyakova M.A."/>
            <person name="Merkel A.Y."/>
            <person name="Bonch-Osmolovskaya E.A."/>
            <person name="Slobodkin A.I."/>
        </authorList>
    </citation>
    <scope>NUCLEOTIDE SEQUENCE [LARGE SCALE GENOMIC DNA]</scope>
    <source>
        <strain evidence="2 3">M08DMB</strain>
    </source>
</reference>
<dbReference type="Proteomes" id="UP000440004">
    <property type="component" value="Unassembled WGS sequence"/>
</dbReference>
<feature type="transmembrane region" description="Helical" evidence="1">
    <location>
        <begin position="251"/>
        <end position="270"/>
    </location>
</feature>
<dbReference type="SUPFAM" id="SSF103473">
    <property type="entry name" value="MFS general substrate transporter"/>
    <property type="match status" value="1"/>
</dbReference>
<evidence type="ECO:0000313" key="2">
    <source>
        <dbReference type="EMBL" id="MPW24396.1"/>
    </source>
</evidence>
<dbReference type="PANTHER" id="PTHR11328:SF24">
    <property type="entry name" value="MAJOR FACILITATOR SUPERFAMILY (MFS) PROFILE DOMAIN-CONTAINING PROTEIN"/>
    <property type="match status" value="1"/>
</dbReference>
<feature type="transmembrane region" description="Helical" evidence="1">
    <location>
        <begin position="167"/>
        <end position="184"/>
    </location>
</feature>
<keyword evidence="1" id="KW-1133">Transmembrane helix</keyword>
<proteinExistence type="predicted"/>
<dbReference type="EMBL" id="WHNX01000002">
    <property type="protein sequence ID" value="MPW24396.1"/>
    <property type="molecule type" value="Genomic_DNA"/>
</dbReference>
<feature type="transmembrane region" description="Helical" evidence="1">
    <location>
        <begin position="116"/>
        <end position="134"/>
    </location>
</feature>
<accession>A0A6A7K4K8</accession>
<feature type="transmembrane region" description="Helical" evidence="1">
    <location>
        <begin position="20"/>
        <end position="41"/>
    </location>
</feature>
<dbReference type="InterPro" id="IPR039672">
    <property type="entry name" value="MFS_2"/>
</dbReference>
<evidence type="ECO:0008006" key="4">
    <source>
        <dbReference type="Google" id="ProtNLM"/>
    </source>
</evidence>
<evidence type="ECO:0000313" key="3">
    <source>
        <dbReference type="Proteomes" id="UP000440004"/>
    </source>
</evidence>
<dbReference type="GO" id="GO:0015293">
    <property type="term" value="F:symporter activity"/>
    <property type="evidence" value="ECO:0007669"/>
    <property type="project" value="InterPro"/>
</dbReference>
<keyword evidence="3" id="KW-1185">Reference proteome</keyword>
<gene>
    <name evidence="2" type="ORF">GC105_01140</name>
</gene>
<feature type="transmembrane region" description="Helical" evidence="1">
    <location>
        <begin position="87"/>
        <end position="104"/>
    </location>
</feature>
<feature type="transmembrane region" description="Helical" evidence="1">
    <location>
        <begin position="308"/>
        <end position="326"/>
    </location>
</feature>
<dbReference type="GO" id="GO:0005886">
    <property type="term" value="C:plasma membrane"/>
    <property type="evidence" value="ECO:0007669"/>
    <property type="project" value="TreeGrafter"/>
</dbReference>
<sequence>MNVNNTATDFKLSSSRATAYGFAEVGFGLMMQVAVSYYVYFLTDIALLAPALVGTMILINRIVDAISVPLTGIIIEKSKLPWGKYRSWMMIAPGIVAISFIMMFRVPTGMSQASMAIYFSVFYMIGHIFVNFGYSARFGLLPAMGNTPDERIMVASRTNQMNTGSRILFSLFSLPIIIFLGGQGERNARGFFLYMLIFCIFQWFAYIVSSTAAKPVDTPGRWPAKNVPTFKEMAQQVLGNKYLITLMLAELGRFTAALSLAGFAVFFYQYVAGDMLLVSSYFLSLTIGGFVGNFVGPVLAKKLGTKKTYVIGLSGQAFFLVLAYFIGREPMAFLILCGLASFSSGFGFSISGAVYSDCADYAEWKTGKSAKSVVMSLSAFPIKIAMVISGSISAYALAAIGYVGGMDPTPEIAAGVALIATLLPATAAVFGFVCILFYGLKPEDLKKMKEEITTRQNNIT</sequence>
<comment type="caution">
    <text evidence="2">The sequence shown here is derived from an EMBL/GenBank/DDBJ whole genome shotgun (WGS) entry which is preliminary data.</text>
</comment>
<dbReference type="Gene3D" id="1.20.1250.20">
    <property type="entry name" value="MFS general substrate transporter like domains"/>
    <property type="match status" value="1"/>
</dbReference>
<feature type="transmembrane region" description="Helical" evidence="1">
    <location>
        <begin position="377"/>
        <end position="400"/>
    </location>
</feature>
<feature type="transmembrane region" description="Helical" evidence="1">
    <location>
        <begin position="190"/>
        <end position="208"/>
    </location>
</feature>
<protein>
    <recommendedName>
        <fullName evidence="4">MFS transporter</fullName>
    </recommendedName>
</protein>
<name>A0A6A7K4K8_9FIRM</name>
<feature type="transmembrane region" description="Helical" evidence="1">
    <location>
        <begin position="47"/>
        <end position="75"/>
    </location>
</feature>
<evidence type="ECO:0000256" key="1">
    <source>
        <dbReference type="SAM" id="Phobius"/>
    </source>
</evidence>
<dbReference type="AlphaFoldDB" id="A0A6A7K4K8"/>
<dbReference type="GO" id="GO:0006814">
    <property type="term" value="P:sodium ion transport"/>
    <property type="evidence" value="ECO:0007669"/>
    <property type="project" value="InterPro"/>
</dbReference>
<feature type="transmembrane region" description="Helical" evidence="1">
    <location>
        <begin position="276"/>
        <end position="296"/>
    </location>
</feature>
<keyword evidence="1" id="KW-0812">Transmembrane</keyword>
<dbReference type="NCBIfam" id="TIGR00792">
    <property type="entry name" value="gph"/>
    <property type="match status" value="1"/>
</dbReference>